<dbReference type="FunFam" id="3.40.1190.20:FF:000001">
    <property type="entry name" value="Phosphofructokinase"/>
    <property type="match status" value="1"/>
</dbReference>
<keyword evidence="3 8" id="KW-0547">Nucleotide-binding</keyword>
<evidence type="ECO:0000256" key="5">
    <source>
        <dbReference type="ARBA" id="ARBA00022840"/>
    </source>
</evidence>
<dbReference type="STRING" id="29489.VL01_19915"/>
<keyword evidence="5 8" id="KW-0067">ATP-binding</keyword>
<dbReference type="NCBIfam" id="TIGR03828">
    <property type="entry name" value="pfkB"/>
    <property type="match status" value="1"/>
</dbReference>
<protein>
    <recommendedName>
        <fullName evidence="7">Phosphofructokinase</fullName>
    </recommendedName>
</protein>
<evidence type="ECO:0000256" key="2">
    <source>
        <dbReference type="ARBA" id="ARBA00022679"/>
    </source>
</evidence>
<feature type="domain" description="Carbohydrate kinase PfkB" evidence="9">
    <location>
        <begin position="8"/>
        <end position="291"/>
    </location>
</feature>
<evidence type="ECO:0000256" key="4">
    <source>
        <dbReference type="ARBA" id="ARBA00022777"/>
    </source>
</evidence>
<dbReference type="PANTHER" id="PTHR46566">
    <property type="entry name" value="1-PHOSPHOFRUCTOKINASE-RELATED"/>
    <property type="match status" value="1"/>
</dbReference>
<dbReference type="AlphaFoldDB" id="A0A175VD41"/>
<dbReference type="CDD" id="cd01164">
    <property type="entry name" value="FruK_PfkB_like"/>
    <property type="match status" value="1"/>
</dbReference>
<evidence type="ECO:0000256" key="1">
    <source>
        <dbReference type="ARBA" id="ARBA00010688"/>
    </source>
</evidence>
<evidence type="ECO:0000256" key="6">
    <source>
        <dbReference type="ARBA" id="ARBA00047745"/>
    </source>
</evidence>
<keyword evidence="4 8" id="KW-0418">Kinase</keyword>
<evidence type="ECO:0000313" key="11">
    <source>
        <dbReference type="Proteomes" id="UP000078435"/>
    </source>
</evidence>
<comment type="caution">
    <text evidence="10">The sequence shown here is derived from an EMBL/GenBank/DDBJ whole genome shotgun (WGS) entry which is preliminary data.</text>
</comment>
<dbReference type="InterPro" id="IPR022463">
    <property type="entry name" value="1-PFruKinase"/>
</dbReference>
<dbReference type="Proteomes" id="UP000078435">
    <property type="component" value="Unassembled WGS sequence"/>
</dbReference>
<dbReference type="GO" id="GO:0008662">
    <property type="term" value="F:1-phosphofructokinase activity"/>
    <property type="evidence" value="ECO:0007669"/>
    <property type="project" value="UniProtKB-UniRule"/>
</dbReference>
<reference evidence="10 11" key="1">
    <citation type="submission" date="2016-02" db="EMBL/GenBank/DDBJ databases">
        <title>Draft genome sequence of Aeromonas trota strain 1999lcr isolated from cerebrospinal fluid (CSF).</title>
        <authorList>
            <person name="Dallagassa C.B."/>
            <person name="Prediger K.C."/>
            <person name="Weiss V.A."/>
            <person name="Assis F.E."/>
            <person name="Baura V."/>
            <person name="Cruz L.M."/>
            <person name="Souza E.M."/>
            <person name="Pedrosa F.O."/>
            <person name="Fadel-Picheth C.M."/>
        </authorList>
    </citation>
    <scope>NUCLEOTIDE SEQUENCE [LARGE SCALE GENOMIC DNA]</scope>
    <source>
        <strain evidence="10 11">1999lcr</strain>
    </source>
</reference>
<dbReference type="EMBL" id="JMGO02000018">
    <property type="protein sequence ID" value="KXU78407.1"/>
    <property type="molecule type" value="Genomic_DNA"/>
</dbReference>
<dbReference type="InterPro" id="IPR029056">
    <property type="entry name" value="Ribokinase-like"/>
</dbReference>
<dbReference type="RefSeq" id="WP_061477520.1">
    <property type="nucleotide sequence ID" value="NZ_JMGO02000018.1"/>
</dbReference>
<dbReference type="PIRSF" id="PIRSF000535">
    <property type="entry name" value="1PFK/6PFK/LacC"/>
    <property type="match status" value="1"/>
</dbReference>
<proteinExistence type="inferred from homology"/>
<organism evidence="10 11">
    <name type="scientific">Aeromonas enteropelogenes</name>
    <name type="common">Aeromonas trota</name>
    <dbReference type="NCBI Taxonomy" id="29489"/>
    <lineage>
        <taxon>Bacteria</taxon>
        <taxon>Pseudomonadati</taxon>
        <taxon>Pseudomonadota</taxon>
        <taxon>Gammaproteobacteria</taxon>
        <taxon>Aeromonadales</taxon>
        <taxon>Aeromonadaceae</taxon>
        <taxon>Aeromonas</taxon>
    </lineage>
</organism>
<dbReference type="NCBIfam" id="TIGR03168">
    <property type="entry name" value="1-PFK"/>
    <property type="match status" value="1"/>
</dbReference>
<dbReference type="PANTHER" id="PTHR46566:SF5">
    <property type="entry name" value="1-PHOSPHOFRUCTOKINASE"/>
    <property type="match status" value="1"/>
</dbReference>
<comment type="similarity">
    <text evidence="1 7 8">Belongs to the carbohydrate kinase PfkB family.</text>
</comment>
<comment type="function">
    <text evidence="8">Catalyzes the ATP-dependent phosphorylation of fructose-l-phosphate to fructose-l,6-bisphosphate.</text>
</comment>
<accession>A0A175VD41</accession>
<dbReference type="InterPro" id="IPR017583">
    <property type="entry name" value="Tagatose/fructose_Pkinase"/>
</dbReference>
<sequence length="329" mass="34778">MEIVTITLNPALDLTTRLDAMQLGEVNLVSEANLRAAGKGINVAMVLKDLGRDVGLTGWLGEGNQQSFVSLFAERGLTDRFVRVAGSTRINVKISEQSGRVTDLNLPGLTIHEEEVQALEAVIDELAPHTDWFVLAGSLPKGVAPDYCARLISLLKAKGKQVLFDCSGAALSEGIKAAPTLVKPNLEELGQWAGRPIKTLAEQAECARALQASGIPHVVISNGADGLIWFGPDATWQATPPRMQVVSTVGAGDSLVAGLAHGLSLGWAPEQTLRLATAVSALAVSQVAVGFSDIKVLNPLLEQVRLTRLDELAQAHCTTPSMENSGDAQ</sequence>
<dbReference type="GO" id="GO:0005829">
    <property type="term" value="C:cytosol"/>
    <property type="evidence" value="ECO:0007669"/>
    <property type="project" value="TreeGrafter"/>
</dbReference>
<name>A0A175VD41_AEREN</name>
<evidence type="ECO:0000256" key="7">
    <source>
        <dbReference type="PIRNR" id="PIRNR000535"/>
    </source>
</evidence>
<comment type="catalytic activity">
    <reaction evidence="6 8">
        <text>beta-D-fructose 1-phosphate + ATP = beta-D-fructose 1,6-bisphosphate + ADP + H(+)</text>
        <dbReference type="Rhea" id="RHEA:14213"/>
        <dbReference type="ChEBI" id="CHEBI:15378"/>
        <dbReference type="ChEBI" id="CHEBI:30616"/>
        <dbReference type="ChEBI" id="CHEBI:32966"/>
        <dbReference type="ChEBI" id="CHEBI:138881"/>
        <dbReference type="ChEBI" id="CHEBI:456216"/>
        <dbReference type="EC" id="2.7.1.56"/>
    </reaction>
</comment>
<evidence type="ECO:0000313" key="10">
    <source>
        <dbReference type="EMBL" id="KXU78407.1"/>
    </source>
</evidence>
<gene>
    <name evidence="10" type="primary">fruK</name>
    <name evidence="10" type="ORF">LCR_04520</name>
</gene>
<dbReference type="PROSITE" id="PS00584">
    <property type="entry name" value="PFKB_KINASES_2"/>
    <property type="match status" value="1"/>
</dbReference>
<dbReference type="GO" id="GO:0005524">
    <property type="term" value="F:ATP binding"/>
    <property type="evidence" value="ECO:0007669"/>
    <property type="project" value="UniProtKB-UniRule"/>
</dbReference>
<dbReference type="Gene3D" id="3.40.1190.20">
    <property type="match status" value="1"/>
</dbReference>
<dbReference type="GO" id="GO:0044281">
    <property type="term" value="P:small molecule metabolic process"/>
    <property type="evidence" value="ECO:0007669"/>
    <property type="project" value="UniProtKB-ARBA"/>
</dbReference>
<dbReference type="OrthoDB" id="9801219at2"/>
<dbReference type="InterPro" id="IPR002173">
    <property type="entry name" value="Carboh/pur_kinase_PfkB_CS"/>
</dbReference>
<dbReference type="InterPro" id="IPR011611">
    <property type="entry name" value="PfkB_dom"/>
</dbReference>
<keyword evidence="2 7" id="KW-0808">Transferase</keyword>
<evidence type="ECO:0000256" key="3">
    <source>
        <dbReference type="ARBA" id="ARBA00022741"/>
    </source>
</evidence>
<dbReference type="GO" id="GO:0016052">
    <property type="term" value="P:carbohydrate catabolic process"/>
    <property type="evidence" value="ECO:0007669"/>
    <property type="project" value="UniProtKB-ARBA"/>
</dbReference>
<dbReference type="SUPFAM" id="SSF53613">
    <property type="entry name" value="Ribokinase-like"/>
    <property type="match status" value="1"/>
</dbReference>
<dbReference type="Pfam" id="PF00294">
    <property type="entry name" value="PfkB"/>
    <property type="match status" value="1"/>
</dbReference>
<dbReference type="PROSITE" id="PS00583">
    <property type="entry name" value="PFKB_KINASES_1"/>
    <property type="match status" value="1"/>
</dbReference>
<evidence type="ECO:0000259" key="9">
    <source>
        <dbReference type="Pfam" id="PF00294"/>
    </source>
</evidence>
<evidence type="ECO:0000256" key="8">
    <source>
        <dbReference type="RuleBase" id="RU369061"/>
    </source>
</evidence>